<dbReference type="GO" id="GO:0009977">
    <property type="term" value="F:proton motive force dependent protein transmembrane transporter activity"/>
    <property type="evidence" value="ECO:0007669"/>
    <property type="project" value="TreeGrafter"/>
</dbReference>
<comment type="function">
    <text evidence="5">Part of the twin-arginine translocation (Tat) system that transports large folded proteins containing a characteristic twin-arginine motif in their signal peptide across membranes.</text>
</comment>
<comment type="similarity">
    <text evidence="5">Belongs to the TatC family.</text>
</comment>
<feature type="transmembrane region" description="Helical" evidence="5">
    <location>
        <begin position="152"/>
        <end position="181"/>
    </location>
</feature>
<keyword evidence="5" id="KW-0653">Protein transport</keyword>
<dbReference type="GO" id="GO:0033281">
    <property type="term" value="C:TAT protein transport complex"/>
    <property type="evidence" value="ECO:0007669"/>
    <property type="project" value="UniProtKB-UniRule"/>
</dbReference>
<keyword evidence="3 5" id="KW-1133">Transmembrane helix</keyword>
<evidence type="ECO:0000256" key="5">
    <source>
        <dbReference type="HAMAP-Rule" id="MF_00902"/>
    </source>
</evidence>
<dbReference type="GO" id="GO:0043953">
    <property type="term" value="P:protein transport by the Tat complex"/>
    <property type="evidence" value="ECO:0007669"/>
    <property type="project" value="UniProtKB-UniRule"/>
</dbReference>
<dbReference type="Pfam" id="PF00902">
    <property type="entry name" value="TatC"/>
    <property type="match status" value="1"/>
</dbReference>
<keyword evidence="7" id="KW-1185">Reference proteome</keyword>
<keyword evidence="5" id="KW-1003">Cell membrane</keyword>
<evidence type="ECO:0000256" key="4">
    <source>
        <dbReference type="ARBA" id="ARBA00023136"/>
    </source>
</evidence>
<dbReference type="AlphaFoldDB" id="A0AAW5JYE8"/>
<accession>A0AAW5JYE8</accession>
<dbReference type="EMBL" id="JANFYT010000003">
    <property type="protein sequence ID" value="MCQ4813252.1"/>
    <property type="molecule type" value="Genomic_DNA"/>
</dbReference>
<comment type="caution">
    <text evidence="6">The sequence shown here is derived from an EMBL/GenBank/DDBJ whole genome shotgun (WGS) entry which is preliminary data.</text>
</comment>
<comment type="caution">
    <text evidence="5">Lacks conserved residue(s) required for the propagation of feature annotation.</text>
</comment>
<dbReference type="NCBIfam" id="TIGR00945">
    <property type="entry name" value="tatC"/>
    <property type="match status" value="1"/>
</dbReference>
<keyword evidence="4 5" id="KW-0472">Membrane</keyword>
<evidence type="ECO:0000313" key="7">
    <source>
        <dbReference type="Proteomes" id="UP001205919"/>
    </source>
</evidence>
<keyword evidence="5" id="KW-0811">Translocation</keyword>
<dbReference type="HAMAP" id="MF_00902">
    <property type="entry name" value="TatC"/>
    <property type="match status" value="1"/>
</dbReference>
<dbReference type="PRINTS" id="PR01840">
    <property type="entry name" value="TATCFAMILY"/>
</dbReference>
<feature type="transmembrane region" description="Helical" evidence="5">
    <location>
        <begin position="104"/>
        <end position="132"/>
    </location>
</feature>
<dbReference type="PANTHER" id="PTHR30371:SF0">
    <property type="entry name" value="SEC-INDEPENDENT PROTEIN TRANSLOCASE PROTEIN TATC, CHLOROPLASTIC-RELATED"/>
    <property type="match status" value="1"/>
</dbReference>
<feature type="transmembrane region" description="Helical" evidence="5">
    <location>
        <begin position="66"/>
        <end position="84"/>
    </location>
</feature>
<gene>
    <name evidence="5 6" type="primary">tatC</name>
    <name evidence="6" type="ORF">NE630_02300</name>
</gene>
<name>A0AAW5JYE8_9BACT</name>
<dbReference type="Proteomes" id="UP001205919">
    <property type="component" value="Unassembled WGS sequence"/>
</dbReference>
<keyword evidence="5" id="KW-0813">Transport</keyword>
<evidence type="ECO:0000256" key="1">
    <source>
        <dbReference type="ARBA" id="ARBA00004141"/>
    </source>
</evidence>
<dbReference type="InterPro" id="IPR002033">
    <property type="entry name" value="TatC"/>
</dbReference>
<dbReference type="GO" id="GO:0065002">
    <property type="term" value="P:intracellular protein transmembrane transport"/>
    <property type="evidence" value="ECO:0007669"/>
    <property type="project" value="TreeGrafter"/>
</dbReference>
<keyword evidence="2 5" id="KW-0812">Transmembrane</keyword>
<sequence>MTNDHEETLASHLEALRGALLRCAAATAVLYPVGYLASPYLINALVRWCFPESAGTLHYFAPMEVLWVRLRLALIAALLAAYPWNILQLWRFLLPALYKRERKALGCCIVSSSLLFFCGAAFSIGLILPLMMNFSGGFATAELRPSIGLANFLNLAGWLTLAFGVMFQSPIIVLLAVRFGVISCGSLRRKRPYIATAILIAAAILTPPDIVSQLMLAIPTWLLFELGLIIAGRIEARESVPSA</sequence>
<evidence type="ECO:0000256" key="2">
    <source>
        <dbReference type="ARBA" id="ARBA00022692"/>
    </source>
</evidence>
<organism evidence="6 7">
    <name type="scientific">Cloacibacillus evryensis</name>
    <dbReference type="NCBI Taxonomy" id="508460"/>
    <lineage>
        <taxon>Bacteria</taxon>
        <taxon>Thermotogati</taxon>
        <taxon>Synergistota</taxon>
        <taxon>Synergistia</taxon>
        <taxon>Synergistales</taxon>
        <taxon>Synergistaceae</taxon>
        <taxon>Cloacibacillus</taxon>
    </lineage>
</organism>
<reference evidence="6 7" key="1">
    <citation type="submission" date="2022-06" db="EMBL/GenBank/DDBJ databases">
        <title>Isolation of gut microbiota from human fecal samples.</title>
        <authorList>
            <person name="Pamer E.G."/>
            <person name="Barat B."/>
            <person name="Waligurski E."/>
            <person name="Medina S."/>
            <person name="Paddock L."/>
            <person name="Mostad J."/>
        </authorList>
    </citation>
    <scope>NUCLEOTIDE SEQUENCE [LARGE SCALE GENOMIC DNA]</scope>
    <source>
        <strain evidence="6 7">DFI.9.90</strain>
    </source>
</reference>
<dbReference type="RefSeq" id="WP_008708960.1">
    <property type="nucleotide sequence ID" value="NZ_CABKQM010000002.1"/>
</dbReference>
<dbReference type="PANTHER" id="PTHR30371">
    <property type="entry name" value="SEC-INDEPENDENT PROTEIN TRANSLOCASE PROTEIN TATC"/>
    <property type="match status" value="1"/>
</dbReference>
<evidence type="ECO:0000313" key="6">
    <source>
        <dbReference type="EMBL" id="MCQ4813252.1"/>
    </source>
</evidence>
<evidence type="ECO:0000256" key="3">
    <source>
        <dbReference type="ARBA" id="ARBA00022989"/>
    </source>
</evidence>
<comment type="subcellular location">
    <subcellularLocation>
        <location evidence="5">Cell membrane</location>
        <topology evidence="5">Multi-pass membrane protein</topology>
    </subcellularLocation>
    <subcellularLocation>
        <location evidence="1">Membrane</location>
        <topology evidence="1">Multi-pass membrane protein</topology>
    </subcellularLocation>
</comment>
<feature type="transmembrane region" description="Helical" evidence="5">
    <location>
        <begin position="20"/>
        <end position="46"/>
    </location>
</feature>
<feature type="transmembrane region" description="Helical" evidence="5">
    <location>
        <begin position="193"/>
        <end position="210"/>
    </location>
</feature>
<protein>
    <recommendedName>
        <fullName evidence="5">Sec-independent protein translocase protein TatC</fullName>
    </recommendedName>
</protein>
<comment type="subunit">
    <text evidence="5">Forms a complex with TatA.</text>
</comment>
<proteinExistence type="inferred from homology"/>